<dbReference type="EnsemblMetazoa" id="AMEC012519-RA">
    <property type="protein sequence ID" value="AMEC012519-PA"/>
    <property type="gene ID" value="AMEC012519"/>
</dbReference>
<reference evidence="2" key="2">
    <citation type="submission" date="2020-05" db="UniProtKB">
        <authorList>
            <consortium name="EnsemblMetazoa"/>
        </authorList>
    </citation>
    <scope>IDENTIFICATION</scope>
    <source>
        <strain evidence="2">CM1001059</strain>
    </source>
</reference>
<sequence length="217" mass="23792">MLRQSRLGRFDGGRNLGQAELVHQYAVLVGDAIRTRFLVRCFRRFHHIVQLASSSRAISSPSASSSACSSSSSSSGMPYVRPIASCTSSACSSMSAMSSCMSSISSMLIFLNSFFIDFMPSFMALTVACVSFSVWCAKLACSMLNDWFRKFSTWLSYCLRCFSTRIAFCLTAFLAGPSRILAIWSLYLRSSLSNVLIFPSIASARASTWMGVPADKL</sequence>
<feature type="transmembrane region" description="Helical" evidence="1">
    <location>
        <begin position="122"/>
        <end position="145"/>
    </location>
</feature>
<accession>A0A182U252</accession>
<keyword evidence="1" id="KW-0472">Membrane</keyword>
<evidence type="ECO:0000256" key="1">
    <source>
        <dbReference type="SAM" id="Phobius"/>
    </source>
</evidence>
<dbReference type="VEuPathDB" id="VectorBase:AMEC012519"/>
<organism evidence="2 3">
    <name type="scientific">Anopheles melas</name>
    <dbReference type="NCBI Taxonomy" id="34690"/>
    <lineage>
        <taxon>Eukaryota</taxon>
        <taxon>Metazoa</taxon>
        <taxon>Ecdysozoa</taxon>
        <taxon>Arthropoda</taxon>
        <taxon>Hexapoda</taxon>
        <taxon>Insecta</taxon>
        <taxon>Pterygota</taxon>
        <taxon>Neoptera</taxon>
        <taxon>Endopterygota</taxon>
        <taxon>Diptera</taxon>
        <taxon>Nematocera</taxon>
        <taxon>Culicoidea</taxon>
        <taxon>Culicidae</taxon>
        <taxon>Anophelinae</taxon>
        <taxon>Anopheles</taxon>
    </lineage>
</organism>
<dbReference type="AlphaFoldDB" id="A0A182U252"/>
<name>A0A182U252_9DIPT</name>
<dbReference type="Proteomes" id="UP000075902">
    <property type="component" value="Unassembled WGS sequence"/>
</dbReference>
<evidence type="ECO:0000313" key="2">
    <source>
        <dbReference type="EnsemblMetazoa" id="AMEC012519-PA"/>
    </source>
</evidence>
<reference evidence="3" key="1">
    <citation type="submission" date="2014-01" db="EMBL/GenBank/DDBJ databases">
        <title>The Genome Sequence of Anopheles melas CM1001059_A (V2).</title>
        <authorList>
            <consortium name="The Broad Institute Genomics Platform"/>
            <person name="Neafsey D.E."/>
            <person name="Besansky N."/>
            <person name="Howell P."/>
            <person name="Walton C."/>
            <person name="Young S.K."/>
            <person name="Zeng Q."/>
            <person name="Gargeya S."/>
            <person name="Fitzgerald M."/>
            <person name="Haas B."/>
            <person name="Abouelleil A."/>
            <person name="Allen A.W."/>
            <person name="Alvarado L."/>
            <person name="Arachchi H.M."/>
            <person name="Berlin A.M."/>
            <person name="Chapman S.B."/>
            <person name="Gainer-Dewar J."/>
            <person name="Goldberg J."/>
            <person name="Griggs A."/>
            <person name="Gujja S."/>
            <person name="Hansen M."/>
            <person name="Howarth C."/>
            <person name="Imamovic A."/>
            <person name="Ireland A."/>
            <person name="Larimer J."/>
            <person name="McCowan C."/>
            <person name="Murphy C."/>
            <person name="Pearson M."/>
            <person name="Poon T.W."/>
            <person name="Priest M."/>
            <person name="Roberts A."/>
            <person name="Saif S."/>
            <person name="Shea T."/>
            <person name="Sisk P."/>
            <person name="Sykes S."/>
            <person name="Wortman J."/>
            <person name="Nusbaum C."/>
            <person name="Birren B."/>
        </authorList>
    </citation>
    <scope>NUCLEOTIDE SEQUENCE [LARGE SCALE GENOMIC DNA]</scope>
    <source>
        <strain evidence="3">CM1001059</strain>
    </source>
</reference>
<feature type="transmembrane region" description="Helical" evidence="1">
    <location>
        <begin position="166"/>
        <end position="187"/>
    </location>
</feature>
<keyword evidence="1" id="KW-0812">Transmembrane</keyword>
<protein>
    <submittedName>
        <fullName evidence="2">Uncharacterized protein</fullName>
    </submittedName>
</protein>
<keyword evidence="1" id="KW-1133">Transmembrane helix</keyword>
<keyword evidence="3" id="KW-1185">Reference proteome</keyword>
<evidence type="ECO:0000313" key="3">
    <source>
        <dbReference type="Proteomes" id="UP000075902"/>
    </source>
</evidence>
<proteinExistence type="predicted"/>